<name>B8GE51_METPE</name>
<feature type="domain" description="Phosphatidic acid phosphatase type 2/haloperoxidase" evidence="2">
    <location>
        <begin position="36"/>
        <end position="144"/>
    </location>
</feature>
<dbReference type="InterPro" id="IPR000326">
    <property type="entry name" value="PAP2/HPO"/>
</dbReference>
<dbReference type="HOGENOM" id="CLU_068892_0_0_2"/>
<dbReference type="SUPFAM" id="SSF48317">
    <property type="entry name" value="Acid phosphatase/Vanadium-dependent haloperoxidase"/>
    <property type="match status" value="1"/>
</dbReference>
<dbReference type="RefSeq" id="WP_012618871.1">
    <property type="nucleotide sequence ID" value="NC_011832.1"/>
</dbReference>
<dbReference type="STRING" id="521011.Mpal_2263"/>
<dbReference type="AlphaFoldDB" id="B8GE51"/>
<dbReference type="Proteomes" id="UP000002457">
    <property type="component" value="Chromosome"/>
</dbReference>
<dbReference type="PANTHER" id="PTHR14969:SF13">
    <property type="entry name" value="AT30094P"/>
    <property type="match status" value="1"/>
</dbReference>
<dbReference type="Pfam" id="PF01569">
    <property type="entry name" value="PAP2"/>
    <property type="match status" value="1"/>
</dbReference>
<gene>
    <name evidence="3" type="ordered locus">Mpal_2263</name>
</gene>
<evidence type="ECO:0000259" key="2">
    <source>
        <dbReference type="SMART" id="SM00014"/>
    </source>
</evidence>
<keyword evidence="1" id="KW-1133">Transmembrane helix</keyword>
<dbReference type="Gene3D" id="1.20.144.10">
    <property type="entry name" value="Phosphatidic acid phosphatase type 2/haloperoxidase"/>
    <property type="match status" value="1"/>
</dbReference>
<dbReference type="OrthoDB" id="10182at2157"/>
<evidence type="ECO:0000256" key="1">
    <source>
        <dbReference type="SAM" id="Phobius"/>
    </source>
</evidence>
<dbReference type="InterPro" id="IPR036938">
    <property type="entry name" value="PAP2/HPO_sf"/>
</dbReference>
<feature type="transmembrane region" description="Helical" evidence="1">
    <location>
        <begin position="207"/>
        <end position="224"/>
    </location>
</feature>
<dbReference type="KEGG" id="mpl:Mpal_2263"/>
<feature type="transmembrane region" description="Helical" evidence="1">
    <location>
        <begin position="163"/>
        <end position="187"/>
    </location>
</feature>
<keyword evidence="4" id="KW-1185">Reference proteome</keyword>
<dbReference type="PANTHER" id="PTHR14969">
    <property type="entry name" value="SPHINGOSINE-1-PHOSPHATE PHOSPHOHYDROLASE"/>
    <property type="match status" value="1"/>
</dbReference>
<dbReference type="eggNOG" id="arCOG03056">
    <property type="taxonomic scope" value="Archaea"/>
</dbReference>
<dbReference type="SMART" id="SM00014">
    <property type="entry name" value="acidPPc"/>
    <property type="match status" value="1"/>
</dbReference>
<evidence type="ECO:0000313" key="3">
    <source>
        <dbReference type="EMBL" id="ACL17552.1"/>
    </source>
</evidence>
<feature type="transmembrane region" description="Helical" evidence="1">
    <location>
        <begin position="34"/>
        <end position="56"/>
    </location>
</feature>
<keyword evidence="1" id="KW-0472">Membrane</keyword>
<reference evidence="3 4" key="1">
    <citation type="journal article" date="2015" name="Genome Announc.">
        <title>Complete Genome Sequence of Methanosphaerula palustris E1-9CT, a Hydrogenotrophic Methanogen Isolated from a Minerotrophic Fen Peatland.</title>
        <authorList>
            <person name="Cadillo-Quiroz H."/>
            <person name="Browne P."/>
            <person name="Kyrpides N."/>
            <person name="Woyke T."/>
            <person name="Goodwin L."/>
            <person name="Detter C."/>
            <person name="Yavitt J.B."/>
            <person name="Zinder S.H."/>
        </authorList>
    </citation>
    <scope>NUCLEOTIDE SEQUENCE [LARGE SCALE GENOMIC DNA]</scope>
    <source>
        <strain evidence="4">ATCC BAA-1556 / DSM 19958 / E1-9c</strain>
    </source>
</reference>
<organism evidence="3 4">
    <name type="scientific">Methanosphaerula palustris (strain ATCC BAA-1556 / DSM 19958 / E1-9c)</name>
    <dbReference type="NCBI Taxonomy" id="521011"/>
    <lineage>
        <taxon>Archaea</taxon>
        <taxon>Methanobacteriati</taxon>
        <taxon>Methanobacteriota</taxon>
        <taxon>Stenosarchaea group</taxon>
        <taxon>Methanomicrobia</taxon>
        <taxon>Methanomicrobiales</taxon>
        <taxon>Methanoregulaceae</taxon>
        <taxon>Methanosphaerula</taxon>
    </lineage>
</organism>
<feature type="transmembrane region" description="Helical" evidence="1">
    <location>
        <begin position="127"/>
        <end position="151"/>
    </location>
</feature>
<dbReference type="GeneID" id="7272561"/>
<dbReference type="EMBL" id="CP001338">
    <property type="protein sequence ID" value="ACL17552.1"/>
    <property type="molecule type" value="Genomic_DNA"/>
</dbReference>
<feature type="transmembrane region" description="Helical" evidence="1">
    <location>
        <begin position="244"/>
        <end position="264"/>
    </location>
</feature>
<evidence type="ECO:0000313" key="4">
    <source>
        <dbReference type="Proteomes" id="UP000002457"/>
    </source>
</evidence>
<sequence length="296" mass="30547">MTSIAVLAGEILSNLLYLVLLLLPALYWCVDPALGLRVMLLTMVSGGLNIGLKILFQVPRLSWGSSLAGGGPGEQSYAFPSTHAEQTATAVGWLACTTRTLPAFAVAVVLIVIVGVARVLAGAHTPVQVVGGTLVGLALVAVMLVLDHPLAGWLGNLTMGGQILAAVGGSVLLLVLYPACLAAGGLWPVPGSLLSSLAGPLDPSAHLIWTGLFFGIATGAVLTAHHQGFPPAPTMRRMVIRYTWGITGVLLIGLTFQALAGHAIPPLSWMLVSLGAVVCGWWITAVVPAICRHGGR</sequence>
<proteinExistence type="predicted"/>
<protein>
    <submittedName>
        <fullName evidence="3">Phosphoesterase PA-phosphatase related</fullName>
    </submittedName>
</protein>
<feature type="transmembrane region" description="Helical" evidence="1">
    <location>
        <begin position="7"/>
        <end position="28"/>
    </location>
</feature>
<accession>B8GE51</accession>
<keyword evidence="1" id="KW-0812">Transmembrane</keyword>
<feature type="transmembrane region" description="Helical" evidence="1">
    <location>
        <begin position="101"/>
        <end position="121"/>
    </location>
</feature>
<feature type="transmembrane region" description="Helical" evidence="1">
    <location>
        <begin position="270"/>
        <end position="291"/>
    </location>
</feature>